<evidence type="ECO:0000313" key="1">
    <source>
        <dbReference type="EMBL" id="KAJ8674829.1"/>
    </source>
</evidence>
<accession>A0ACC2NUC6</accession>
<organism evidence="1 2">
    <name type="scientific">Eretmocerus hayati</name>
    <dbReference type="NCBI Taxonomy" id="131215"/>
    <lineage>
        <taxon>Eukaryota</taxon>
        <taxon>Metazoa</taxon>
        <taxon>Ecdysozoa</taxon>
        <taxon>Arthropoda</taxon>
        <taxon>Hexapoda</taxon>
        <taxon>Insecta</taxon>
        <taxon>Pterygota</taxon>
        <taxon>Neoptera</taxon>
        <taxon>Endopterygota</taxon>
        <taxon>Hymenoptera</taxon>
        <taxon>Apocrita</taxon>
        <taxon>Proctotrupomorpha</taxon>
        <taxon>Chalcidoidea</taxon>
        <taxon>Aphelinidae</taxon>
        <taxon>Aphelininae</taxon>
        <taxon>Eretmocerus</taxon>
    </lineage>
</organism>
<sequence length="296" mass="32843">MAGVLQLSENIAGVTILAFGNGSPDIFTSLVANEKERLVMFTELLGAGVFVTAIIAGSVVVFSPFRVQPKYFVRDASFYMLSAFWIAYIVFDDVIHVWEAASCVGIYVLFIVVVVLMQKAESRRDRRHKRIPTMRDPDALQAFVDNRQADGGATLHPRLPNKKLRSFDVTAKLDVAIAREMENRNRAGDRRQRGNETSDDGSTAGSEARPRGLWREFLYDANPLPIGGPEWREAGFLGKVLLVLRAPFMLFLQLGVPVVNETAYKRGWSRLLNCSQIALAPCLATLLLQGKGKLLS</sequence>
<keyword evidence="2" id="KW-1185">Reference proteome</keyword>
<comment type="caution">
    <text evidence="1">The sequence shown here is derived from an EMBL/GenBank/DDBJ whole genome shotgun (WGS) entry which is preliminary data.</text>
</comment>
<dbReference type="EMBL" id="CM056742">
    <property type="protein sequence ID" value="KAJ8674829.1"/>
    <property type="molecule type" value="Genomic_DNA"/>
</dbReference>
<proteinExistence type="predicted"/>
<evidence type="ECO:0000313" key="2">
    <source>
        <dbReference type="Proteomes" id="UP001239111"/>
    </source>
</evidence>
<name>A0ACC2NUC6_9HYME</name>
<reference evidence="1" key="1">
    <citation type="submission" date="2023-04" db="EMBL/GenBank/DDBJ databases">
        <title>A chromosome-level genome assembly of the parasitoid wasp Eretmocerus hayati.</title>
        <authorList>
            <person name="Zhong Y."/>
            <person name="Liu S."/>
            <person name="Liu Y."/>
        </authorList>
    </citation>
    <scope>NUCLEOTIDE SEQUENCE</scope>
    <source>
        <strain evidence="1">ZJU_SS_LIU_2023</strain>
    </source>
</reference>
<protein>
    <submittedName>
        <fullName evidence="1">Uncharacterized protein</fullName>
    </submittedName>
</protein>
<gene>
    <name evidence="1" type="ORF">QAD02_010615</name>
</gene>
<dbReference type="Proteomes" id="UP001239111">
    <property type="component" value="Chromosome 2"/>
</dbReference>